<dbReference type="Proteomes" id="UP000712281">
    <property type="component" value="Unassembled WGS sequence"/>
</dbReference>
<comment type="caution">
    <text evidence="2">The sequence shown here is derived from an EMBL/GenBank/DDBJ whole genome shotgun (WGS) entry which is preliminary data.</text>
</comment>
<dbReference type="Pfam" id="PF04782">
    <property type="entry name" value="DUF632"/>
    <property type="match status" value="1"/>
</dbReference>
<dbReference type="PANTHER" id="PTHR21450:SF41">
    <property type="entry name" value="RNA POLYMERASE SUBUNIT BETA, PUTATIVE (DUF630 AND DUF632)-RELATED"/>
    <property type="match status" value="1"/>
</dbReference>
<evidence type="ECO:0000313" key="2">
    <source>
        <dbReference type="EMBL" id="KAF2544268.1"/>
    </source>
</evidence>
<proteinExistence type="predicted"/>
<evidence type="ECO:0000259" key="1">
    <source>
        <dbReference type="Pfam" id="PF04782"/>
    </source>
</evidence>
<feature type="domain" description="DUF632" evidence="1">
    <location>
        <begin position="5"/>
        <end position="58"/>
    </location>
</feature>
<protein>
    <recommendedName>
        <fullName evidence="1">DUF632 domain-containing protein</fullName>
    </recommendedName>
</protein>
<dbReference type="PANTHER" id="PTHR21450">
    <property type="entry name" value="PROTEIN ALTERED PHOSPHATE STARVATION RESPONSE 1"/>
    <property type="match status" value="1"/>
</dbReference>
<dbReference type="AlphaFoldDB" id="A0A8S9GJ38"/>
<dbReference type="EMBL" id="QGKW02002005">
    <property type="protein sequence ID" value="KAF2544268.1"/>
    <property type="molecule type" value="Genomic_DNA"/>
</dbReference>
<organism evidence="2 3">
    <name type="scientific">Brassica cretica</name>
    <name type="common">Mustard</name>
    <dbReference type="NCBI Taxonomy" id="69181"/>
    <lineage>
        <taxon>Eukaryota</taxon>
        <taxon>Viridiplantae</taxon>
        <taxon>Streptophyta</taxon>
        <taxon>Embryophyta</taxon>
        <taxon>Tracheophyta</taxon>
        <taxon>Spermatophyta</taxon>
        <taxon>Magnoliopsida</taxon>
        <taxon>eudicotyledons</taxon>
        <taxon>Gunneridae</taxon>
        <taxon>Pentapetalae</taxon>
        <taxon>rosids</taxon>
        <taxon>malvids</taxon>
        <taxon>Brassicales</taxon>
        <taxon>Brassicaceae</taxon>
        <taxon>Brassiceae</taxon>
        <taxon>Brassica</taxon>
    </lineage>
</organism>
<accession>A0A8S9GJ38</accession>
<dbReference type="InterPro" id="IPR006867">
    <property type="entry name" value="DUF632"/>
</dbReference>
<evidence type="ECO:0000313" key="3">
    <source>
        <dbReference type="Proteomes" id="UP000712281"/>
    </source>
</evidence>
<sequence>MKCLLYEPEETPDGIAPFSPGRIGAPPIFVICNQWSQALDRISEKEVIEAMRSFTTSVLQLWEQDRLETTAMGQGDAEKRVRNMDREEQRIHREIQALEKKMVLVAPGDGLSLSGNVVYQSDTSNDSLQGSLQRIFEAMERFTGESVRAYDDLLVRAEEETAPREVESDED</sequence>
<reference evidence="2" key="1">
    <citation type="submission" date="2019-12" db="EMBL/GenBank/DDBJ databases">
        <title>Genome sequencing and annotation of Brassica cretica.</title>
        <authorList>
            <person name="Studholme D.J."/>
            <person name="Sarris P.F."/>
        </authorList>
    </citation>
    <scope>NUCLEOTIDE SEQUENCE</scope>
    <source>
        <strain evidence="2">PFS-001/15</strain>
        <tissue evidence="2">Leaf</tissue>
    </source>
</reference>
<name>A0A8S9GJ38_BRACR</name>
<gene>
    <name evidence="2" type="ORF">F2Q68_00028829</name>
</gene>